<comment type="subcellular location">
    <subcellularLocation>
        <location evidence="1">Periplasm</location>
    </subcellularLocation>
</comment>
<dbReference type="PRINTS" id="PR00909">
    <property type="entry name" value="SPERMDNBNDNG"/>
</dbReference>
<keyword evidence="4" id="KW-0574">Periplasm</keyword>
<evidence type="ECO:0000256" key="4">
    <source>
        <dbReference type="ARBA" id="ARBA00022764"/>
    </source>
</evidence>
<reference evidence="6" key="1">
    <citation type="journal article" date="2019" name="Int. J. Syst. Evol. Microbiol.">
        <title>The Global Catalogue of Microorganisms (GCM) 10K type strain sequencing project: providing services to taxonomists for standard genome sequencing and annotation.</title>
        <authorList>
            <consortium name="The Broad Institute Genomics Platform"/>
            <consortium name="The Broad Institute Genome Sequencing Center for Infectious Disease"/>
            <person name="Wu L."/>
            <person name="Ma J."/>
        </authorList>
    </citation>
    <scope>NUCLEOTIDE SEQUENCE [LARGE SCALE GENOMIC DNA]</scope>
    <source>
        <strain evidence="6">JCM 16021</strain>
    </source>
</reference>
<protein>
    <submittedName>
        <fullName evidence="5">ABC transporter substrate-binding protein</fullName>
    </submittedName>
</protein>
<sequence>MHTRVSRWAAVGTALAVVLTLASCGGDDSGGGDGGGDAGDGSGEVSGTLRIFAYVDAFDPDVFDPFLNQYPDLDVQKAEIAGDTEAVAKLKGGFETDIVNTCAGPVDQEIEDGSLQPIDTSRIDDWDEIYPFFKQVKGVDVDGETFMLPLVGGAYGLIYRPSAFDTPPTSWMDLYTADVRVATPDDPLTNIIAAGLALGYLPPQDMTPEQLAEVKDLLVEQKSRVASYYTGAAVSTLWKNGEVDLVPQDVTLIGEVDGEDIAFAPMETPLAWTCGYALASSAENLDAAYAFLNYALSPTVQTVQAEKFSYLVSNQASAAELSPEVREVSGQDNVEGYRDSATFDSPADIDAWTSLWQEVKAS</sequence>
<evidence type="ECO:0000313" key="6">
    <source>
        <dbReference type="Proteomes" id="UP001500575"/>
    </source>
</evidence>
<dbReference type="Proteomes" id="UP001500575">
    <property type="component" value="Unassembled WGS sequence"/>
</dbReference>
<keyword evidence="6" id="KW-1185">Reference proteome</keyword>
<organism evidence="5 6">
    <name type="scientific">Nocardioides bigeumensis</name>
    <dbReference type="NCBI Taxonomy" id="433657"/>
    <lineage>
        <taxon>Bacteria</taxon>
        <taxon>Bacillati</taxon>
        <taxon>Actinomycetota</taxon>
        <taxon>Actinomycetes</taxon>
        <taxon>Propionibacteriales</taxon>
        <taxon>Nocardioidaceae</taxon>
        <taxon>Nocardioides</taxon>
    </lineage>
</organism>
<name>A0ABP5KRE1_9ACTN</name>
<dbReference type="SUPFAM" id="SSF53850">
    <property type="entry name" value="Periplasmic binding protein-like II"/>
    <property type="match status" value="1"/>
</dbReference>
<dbReference type="PANTHER" id="PTHR30222:SF17">
    <property type="entry name" value="SPERMIDINE_PUTRESCINE-BINDING PERIPLASMIC PROTEIN"/>
    <property type="match status" value="1"/>
</dbReference>
<dbReference type="RefSeq" id="WP_344305744.1">
    <property type="nucleotide sequence ID" value="NZ_BAAAQQ010000014.1"/>
</dbReference>
<dbReference type="EMBL" id="BAAAQQ010000014">
    <property type="protein sequence ID" value="GAA2134571.1"/>
    <property type="molecule type" value="Genomic_DNA"/>
</dbReference>
<dbReference type="PROSITE" id="PS51257">
    <property type="entry name" value="PROKAR_LIPOPROTEIN"/>
    <property type="match status" value="1"/>
</dbReference>
<dbReference type="Pfam" id="PF13416">
    <property type="entry name" value="SBP_bac_8"/>
    <property type="match status" value="1"/>
</dbReference>
<keyword evidence="2" id="KW-0813">Transport</keyword>
<evidence type="ECO:0000256" key="1">
    <source>
        <dbReference type="ARBA" id="ARBA00004418"/>
    </source>
</evidence>
<evidence type="ECO:0000313" key="5">
    <source>
        <dbReference type="EMBL" id="GAA2134571.1"/>
    </source>
</evidence>
<dbReference type="PANTHER" id="PTHR30222">
    <property type="entry name" value="SPERMIDINE/PUTRESCINE-BINDING PERIPLASMIC PROTEIN"/>
    <property type="match status" value="1"/>
</dbReference>
<keyword evidence="3" id="KW-0732">Signal</keyword>
<proteinExistence type="predicted"/>
<evidence type="ECO:0000256" key="3">
    <source>
        <dbReference type="ARBA" id="ARBA00022729"/>
    </source>
</evidence>
<evidence type="ECO:0000256" key="2">
    <source>
        <dbReference type="ARBA" id="ARBA00022448"/>
    </source>
</evidence>
<accession>A0ABP5KRE1</accession>
<dbReference type="Gene3D" id="3.40.190.10">
    <property type="entry name" value="Periplasmic binding protein-like II"/>
    <property type="match status" value="2"/>
</dbReference>
<gene>
    <name evidence="5" type="ORF">GCM10009843_41160</name>
</gene>
<dbReference type="InterPro" id="IPR006059">
    <property type="entry name" value="SBP"/>
</dbReference>
<comment type="caution">
    <text evidence="5">The sequence shown here is derived from an EMBL/GenBank/DDBJ whole genome shotgun (WGS) entry which is preliminary data.</text>
</comment>
<dbReference type="InterPro" id="IPR001188">
    <property type="entry name" value="Sperm_putr-bd"/>
</dbReference>